<keyword evidence="4" id="KW-0819">tRNA processing</keyword>
<comment type="caution">
    <text evidence="15">The sequence shown here is derived from an EMBL/GenBank/DDBJ whole genome shotgun (WGS) entry which is preliminary data.</text>
</comment>
<evidence type="ECO:0000313" key="16">
    <source>
        <dbReference type="Proteomes" id="UP001530400"/>
    </source>
</evidence>
<dbReference type="AlphaFoldDB" id="A0ABD3QVN8"/>
<comment type="catalytic activity">
    <reaction evidence="11">
        <text>5,6-dihydrouridine(16) in tRNA + NADP(+) = uridine(16) in tRNA + NADPH + H(+)</text>
        <dbReference type="Rhea" id="RHEA:53376"/>
        <dbReference type="Rhea" id="RHEA-COMP:13543"/>
        <dbReference type="Rhea" id="RHEA-COMP:13544"/>
        <dbReference type="ChEBI" id="CHEBI:15378"/>
        <dbReference type="ChEBI" id="CHEBI:57783"/>
        <dbReference type="ChEBI" id="CHEBI:58349"/>
        <dbReference type="ChEBI" id="CHEBI:65315"/>
        <dbReference type="ChEBI" id="CHEBI:74443"/>
        <dbReference type="EC" id="1.3.1.88"/>
    </reaction>
    <physiologicalReaction direction="right-to-left" evidence="11">
        <dbReference type="Rhea" id="RHEA:53378"/>
    </physiologicalReaction>
</comment>
<evidence type="ECO:0000256" key="4">
    <source>
        <dbReference type="ARBA" id="ARBA00022694"/>
    </source>
</evidence>
<dbReference type="Pfam" id="PF01207">
    <property type="entry name" value="Dus"/>
    <property type="match status" value="1"/>
</dbReference>
<keyword evidence="5" id="KW-0521">NADP</keyword>
<dbReference type="SUPFAM" id="SSF51395">
    <property type="entry name" value="FMN-linked oxidoreductases"/>
    <property type="match status" value="1"/>
</dbReference>
<dbReference type="PROSITE" id="PS01136">
    <property type="entry name" value="UPF0034"/>
    <property type="match status" value="1"/>
</dbReference>
<comment type="catalytic activity">
    <reaction evidence="12">
        <text>5,6-dihydrouridine(16) in tRNA + NAD(+) = uridine(16) in tRNA + NADH + H(+)</text>
        <dbReference type="Rhea" id="RHEA:53380"/>
        <dbReference type="Rhea" id="RHEA-COMP:13543"/>
        <dbReference type="Rhea" id="RHEA-COMP:13544"/>
        <dbReference type="ChEBI" id="CHEBI:15378"/>
        <dbReference type="ChEBI" id="CHEBI:57540"/>
        <dbReference type="ChEBI" id="CHEBI:57945"/>
        <dbReference type="ChEBI" id="CHEBI:65315"/>
        <dbReference type="ChEBI" id="CHEBI:74443"/>
        <dbReference type="EC" id="1.3.1.88"/>
    </reaction>
    <physiologicalReaction direction="right-to-left" evidence="12">
        <dbReference type="Rhea" id="RHEA:53382"/>
    </physiologicalReaction>
</comment>
<dbReference type="InterPro" id="IPR035587">
    <property type="entry name" value="DUS-like_FMN-bd"/>
</dbReference>
<dbReference type="GO" id="GO:0016491">
    <property type="term" value="F:oxidoreductase activity"/>
    <property type="evidence" value="ECO:0007669"/>
    <property type="project" value="UniProtKB-KW"/>
</dbReference>
<comment type="similarity">
    <text evidence="8">Belongs to the Dus family. Dus1 subfamily.</text>
</comment>
<dbReference type="PANTHER" id="PTHR11082">
    <property type="entry name" value="TRNA-DIHYDROURIDINE SYNTHASE"/>
    <property type="match status" value="1"/>
</dbReference>
<proteinExistence type="inferred from homology"/>
<evidence type="ECO:0000256" key="6">
    <source>
        <dbReference type="ARBA" id="ARBA00023002"/>
    </source>
</evidence>
<comment type="cofactor">
    <cofactor evidence="1">
        <name>FMN</name>
        <dbReference type="ChEBI" id="CHEBI:58210"/>
    </cofactor>
</comment>
<protein>
    <recommendedName>
        <fullName evidence="9">tRNA-dihydrouridine(16/17) synthase [NAD(P)(+)]</fullName>
        <ecNumber evidence="9">1.3.1.88</ecNumber>
    </recommendedName>
</protein>
<organism evidence="15 16">
    <name type="scientific">Cyclotella atomus</name>
    <dbReference type="NCBI Taxonomy" id="382360"/>
    <lineage>
        <taxon>Eukaryota</taxon>
        <taxon>Sar</taxon>
        <taxon>Stramenopiles</taxon>
        <taxon>Ochrophyta</taxon>
        <taxon>Bacillariophyta</taxon>
        <taxon>Coscinodiscophyceae</taxon>
        <taxon>Thalassiosirophycidae</taxon>
        <taxon>Stephanodiscales</taxon>
        <taxon>Stephanodiscaceae</taxon>
        <taxon>Cyclotella</taxon>
    </lineage>
</organism>
<keyword evidence="7" id="KW-0520">NAD</keyword>
<evidence type="ECO:0000256" key="13">
    <source>
        <dbReference type="ARBA" id="ARBA00049467"/>
    </source>
</evidence>
<dbReference type="Proteomes" id="UP001530400">
    <property type="component" value="Unassembled WGS sequence"/>
</dbReference>
<evidence type="ECO:0000256" key="8">
    <source>
        <dbReference type="ARBA" id="ARBA00038313"/>
    </source>
</evidence>
<evidence type="ECO:0000256" key="9">
    <source>
        <dbReference type="ARBA" id="ARBA00038890"/>
    </source>
</evidence>
<dbReference type="CDD" id="cd02801">
    <property type="entry name" value="DUS_like_FMN"/>
    <property type="match status" value="1"/>
</dbReference>
<dbReference type="GO" id="GO:0002943">
    <property type="term" value="P:tRNA dihydrouridine synthesis"/>
    <property type="evidence" value="ECO:0007669"/>
    <property type="project" value="UniProtKB-ARBA"/>
</dbReference>
<keyword evidence="16" id="KW-1185">Reference proteome</keyword>
<evidence type="ECO:0000256" key="11">
    <source>
        <dbReference type="ARBA" id="ARBA00047652"/>
    </source>
</evidence>
<evidence type="ECO:0000256" key="12">
    <source>
        <dbReference type="ARBA" id="ARBA00048934"/>
    </source>
</evidence>
<comment type="catalytic activity">
    <reaction evidence="10">
        <text>5,6-dihydrouridine(17) in tRNA + NAD(+) = uridine(17) in tRNA + NADH + H(+)</text>
        <dbReference type="Rhea" id="RHEA:53372"/>
        <dbReference type="Rhea" id="RHEA-COMP:13541"/>
        <dbReference type="Rhea" id="RHEA-COMP:13542"/>
        <dbReference type="ChEBI" id="CHEBI:15378"/>
        <dbReference type="ChEBI" id="CHEBI:57540"/>
        <dbReference type="ChEBI" id="CHEBI:57945"/>
        <dbReference type="ChEBI" id="CHEBI:65315"/>
        <dbReference type="ChEBI" id="CHEBI:74443"/>
        <dbReference type="EC" id="1.3.1.88"/>
    </reaction>
    <physiologicalReaction direction="right-to-left" evidence="10">
        <dbReference type="Rhea" id="RHEA:53374"/>
    </physiologicalReaction>
</comment>
<evidence type="ECO:0000259" key="14">
    <source>
        <dbReference type="Pfam" id="PF01207"/>
    </source>
</evidence>
<keyword evidence="2" id="KW-0285">Flavoprotein</keyword>
<dbReference type="EC" id="1.3.1.88" evidence="9"/>
<keyword evidence="6" id="KW-0560">Oxidoreductase</keyword>
<dbReference type="EMBL" id="JALLPJ020000057">
    <property type="protein sequence ID" value="KAL3803984.1"/>
    <property type="molecule type" value="Genomic_DNA"/>
</dbReference>
<evidence type="ECO:0000256" key="1">
    <source>
        <dbReference type="ARBA" id="ARBA00001917"/>
    </source>
</evidence>
<gene>
    <name evidence="15" type="ORF">ACHAWO_001488</name>
</gene>
<evidence type="ECO:0000256" key="5">
    <source>
        <dbReference type="ARBA" id="ARBA00022857"/>
    </source>
</evidence>
<keyword evidence="3" id="KW-0288">FMN</keyword>
<evidence type="ECO:0000256" key="2">
    <source>
        <dbReference type="ARBA" id="ARBA00022630"/>
    </source>
</evidence>
<comment type="catalytic activity">
    <reaction evidence="13">
        <text>5,6-dihydrouridine(17) in tRNA + NADP(+) = uridine(17) in tRNA + NADPH + H(+)</text>
        <dbReference type="Rhea" id="RHEA:53368"/>
        <dbReference type="Rhea" id="RHEA-COMP:13541"/>
        <dbReference type="Rhea" id="RHEA-COMP:13542"/>
        <dbReference type="ChEBI" id="CHEBI:15378"/>
        <dbReference type="ChEBI" id="CHEBI:57783"/>
        <dbReference type="ChEBI" id="CHEBI:58349"/>
        <dbReference type="ChEBI" id="CHEBI:65315"/>
        <dbReference type="ChEBI" id="CHEBI:74443"/>
        <dbReference type="EC" id="1.3.1.88"/>
    </reaction>
    <physiologicalReaction direction="right-to-left" evidence="13">
        <dbReference type="Rhea" id="RHEA:53370"/>
    </physiologicalReaction>
</comment>
<dbReference type="InterPro" id="IPR018517">
    <property type="entry name" value="tRNA_hU_synthase_CS"/>
</dbReference>
<reference evidence="15 16" key="1">
    <citation type="submission" date="2024-10" db="EMBL/GenBank/DDBJ databases">
        <title>Updated reference genomes for cyclostephanoid diatoms.</title>
        <authorList>
            <person name="Roberts W.R."/>
            <person name="Alverson A.J."/>
        </authorList>
    </citation>
    <scope>NUCLEOTIDE SEQUENCE [LARGE SCALE GENOMIC DNA]</scope>
    <source>
        <strain evidence="15 16">AJA010-31</strain>
    </source>
</reference>
<accession>A0ABD3QVN8</accession>
<sequence length="434" mass="48933">MPPSNPSVTETNREPEDLVPRRWDRDWLRQLLRKHAHNHPNMPFDLVEKALVVAPMVDASDLPYRLLTRRYNTSLCFTPMIHARMFLEKPGYRHKFWKYSGMPPEDRPLIAQFCGNDKHVLLEAMKIVEHQVDGVDINCGCPQMIAKRGGYGAFLLEEENGDLIVDIVGHLAKHMNVPVSVKVRILTSGIEDSLVLYKRLVDAGAAMLTIHGRTRLQNKVFTGAANWDHIREVVNQLGDRVPIIANGGISNMDDVKRCMQYTGVDGVMSSEAILEYPPLFTETNVSSTDYKRTGPGRLQIAEDYLKICEKYPPDQGGQGSGMKCIRAHLHRFLHPDLQAHSGVRDAVVGACTMEAAWKVLNMIRIIHEDSGHIITDEQLSWYVRHGGNAERHSGPGRNYEDEKKCSADEEEEDTCCMGRDMFGPVCGDEENGDY</sequence>
<feature type="domain" description="DUS-like FMN-binding" evidence="14">
    <location>
        <begin position="53"/>
        <end position="345"/>
    </location>
</feature>
<dbReference type="InterPro" id="IPR013785">
    <property type="entry name" value="Aldolase_TIM"/>
</dbReference>
<evidence type="ECO:0000313" key="15">
    <source>
        <dbReference type="EMBL" id="KAL3803984.1"/>
    </source>
</evidence>
<evidence type="ECO:0000256" key="10">
    <source>
        <dbReference type="ARBA" id="ARBA00047287"/>
    </source>
</evidence>
<evidence type="ECO:0000256" key="3">
    <source>
        <dbReference type="ARBA" id="ARBA00022643"/>
    </source>
</evidence>
<evidence type="ECO:0000256" key="7">
    <source>
        <dbReference type="ARBA" id="ARBA00023027"/>
    </source>
</evidence>
<dbReference type="PANTHER" id="PTHR11082:SF5">
    <property type="entry name" value="TRNA-DIHYDROURIDINE(16_17) SYNTHASE [NAD(P)(+)]-LIKE"/>
    <property type="match status" value="1"/>
</dbReference>
<dbReference type="Gene3D" id="3.20.20.70">
    <property type="entry name" value="Aldolase class I"/>
    <property type="match status" value="1"/>
</dbReference>
<name>A0ABD3QVN8_9STRA</name>